<protein>
    <recommendedName>
        <fullName evidence="7">Carnosine N-methyltransferase</fullName>
    </recommendedName>
</protein>
<keyword evidence="1" id="KW-0489">Methyltransferase</keyword>
<feature type="compositionally biased region" description="Basic and acidic residues" evidence="4">
    <location>
        <begin position="1376"/>
        <end position="1394"/>
    </location>
</feature>
<keyword evidence="2" id="KW-0808">Transferase</keyword>
<evidence type="ECO:0000256" key="3">
    <source>
        <dbReference type="ARBA" id="ARBA00022691"/>
    </source>
</evidence>
<feature type="compositionally biased region" description="Pro residues" evidence="4">
    <location>
        <begin position="1043"/>
        <end position="1064"/>
    </location>
</feature>
<comment type="caution">
    <text evidence="5">The sequence shown here is derived from an EMBL/GenBank/DDBJ whole genome shotgun (WGS) entry which is preliminary data.</text>
</comment>
<reference evidence="5 6" key="1">
    <citation type="journal article" date="2024" name="Plant Biotechnol. J.">
        <title>Dendrobium thyrsiflorum genome and its molecular insights into genes involved in important horticultural traits.</title>
        <authorList>
            <person name="Chen B."/>
            <person name="Wang J.Y."/>
            <person name="Zheng P.J."/>
            <person name="Li K.L."/>
            <person name="Liang Y.M."/>
            <person name="Chen X.F."/>
            <person name="Zhang C."/>
            <person name="Zhao X."/>
            <person name="He X."/>
            <person name="Zhang G.Q."/>
            <person name="Liu Z.J."/>
            <person name="Xu Q."/>
        </authorList>
    </citation>
    <scope>NUCLEOTIDE SEQUENCE [LARGE SCALE GENOMIC DNA]</scope>
    <source>
        <strain evidence="5">GZMU011</strain>
    </source>
</reference>
<gene>
    <name evidence="5" type="ORF">M5K25_019206</name>
</gene>
<evidence type="ECO:0008006" key="7">
    <source>
        <dbReference type="Google" id="ProtNLM"/>
    </source>
</evidence>
<dbReference type="GO" id="GO:0008168">
    <property type="term" value="F:methyltransferase activity"/>
    <property type="evidence" value="ECO:0007669"/>
    <property type="project" value="UniProtKB-KW"/>
</dbReference>
<feature type="region of interest" description="Disordered" evidence="4">
    <location>
        <begin position="142"/>
        <end position="164"/>
    </location>
</feature>
<name>A0ABD0UEK6_DENTH</name>
<evidence type="ECO:0000256" key="2">
    <source>
        <dbReference type="ARBA" id="ARBA00022679"/>
    </source>
</evidence>
<feature type="region of interest" description="Disordered" evidence="4">
    <location>
        <begin position="1025"/>
        <end position="1065"/>
    </location>
</feature>
<dbReference type="SMART" id="SM01296">
    <property type="entry name" value="N2227"/>
    <property type="match status" value="1"/>
</dbReference>
<keyword evidence="3" id="KW-0949">S-adenosyl-L-methionine</keyword>
<feature type="compositionally biased region" description="Polar residues" evidence="4">
    <location>
        <begin position="457"/>
        <end position="469"/>
    </location>
</feature>
<feature type="compositionally biased region" description="Basic and acidic residues" evidence="4">
    <location>
        <begin position="854"/>
        <end position="875"/>
    </location>
</feature>
<dbReference type="Proteomes" id="UP001552299">
    <property type="component" value="Unassembled WGS sequence"/>
</dbReference>
<organism evidence="5 6">
    <name type="scientific">Dendrobium thyrsiflorum</name>
    <name type="common">Pinecone-like raceme dendrobium</name>
    <name type="synonym">Orchid</name>
    <dbReference type="NCBI Taxonomy" id="117978"/>
    <lineage>
        <taxon>Eukaryota</taxon>
        <taxon>Viridiplantae</taxon>
        <taxon>Streptophyta</taxon>
        <taxon>Embryophyta</taxon>
        <taxon>Tracheophyta</taxon>
        <taxon>Spermatophyta</taxon>
        <taxon>Magnoliopsida</taxon>
        <taxon>Liliopsida</taxon>
        <taxon>Asparagales</taxon>
        <taxon>Orchidaceae</taxon>
        <taxon>Epidendroideae</taxon>
        <taxon>Malaxideae</taxon>
        <taxon>Dendrobiinae</taxon>
        <taxon>Dendrobium</taxon>
    </lineage>
</organism>
<evidence type="ECO:0000313" key="5">
    <source>
        <dbReference type="EMBL" id="KAL0911094.1"/>
    </source>
</evidence>
<feature type="region of interest" description="Disordered" evidence="4">
    <location>
        <begin position="854"/>
        <end position="880"/>
    </location>
</feature>
<feature type="region of interest" description="Disordered" evidence="4">
    <location>
        <begin position="440"/>
        <end position="469"/>
    </location>
</feature>
<dbReference type="EMBL" id="JANQDX010000015">
    <property type="protein sequence ID" value="KAL0911094.1"/>
    <property type="molecule type" value="Genomic_DNA"/>
</dbReference>
<feature type="region of interest" description="Disordered" evidence="4">
    <location>
        <begin position="1369"/>
        <end position="1440"/>
    </location>
</feature>
<dbReference type="GO" id="GO:0032259">
    <property type="term" value="P:methylation"/>
    <property type="evidence" value="ECO:0007669"/>
    <property type="project" value="UniProtKB-KW"/>
</dbReference>
<feature type="compositionally biased region" description="Polar residues" evidence="4">
    <location>
        <begin position="1420"/>
        <end position="1432"/>
    </location>
</feature>
<dbReference type="PANTHER" id="PTHR12303">
    <property type="entry name" value="CARNOSINE N-METHYLTRANSFERASE"/>
    <property type="match status" value="1"/>
</dbReference>
<keyword evidence="6" id="KW-1185">Reference proteome</keyword>
<proteinExistence type="predicted"/>
<dbReference type="PANTHER" id="PTHR12303:SF6">
    <property type="entry name" value="CARNOSINE N-METHYLTRANSFERASE"/>
    <property type="match status" value="1"/>
</dbReference>
<sequence length="1658" mass="187137">MAADKVPSVRMELQNTPFTVQLGRGASIQLANAVINTGDFEATIRFGSLEFSAATAKAAAVPIHGITVQGHSARSISTEIHARRVNSVQQPRAARTATAKAVQQNRTSVFERLSHPEVSTVKKTDIKQKTLPILSSVITLPTKPFVPGRHDHEASSSGGRLSRRQRRKLNAKLRAQQPLPVHPSTLPALEPEANVPTQNKFTNLKWVKRNSSTGELKQSFWEQQQQAPAPQKKKYETLSARVHRVLKVARENGLMKKKYQKLFINKTARIPQRELPAARVTQEKLKSTPRGEHWSMKPELRIQESADKRSRWKRKEIWRPRLPERRLLEKNIRIGVTSSIASQRSASKKNHQQWVPKEKVPIINAYNSRHFGESSKESYCQPTSTYQKEINVDRTPPIEEVPVPHAEPEIYWKRRSEIRVQGNDDEEDTMEVEVVYMVGHGDEPHQTRGYKRRNEPGPTSSKTTTSQEDQIQYEQLEGAEVPSGDDQNDDQEEEVLAETLAQAQRRLKFQMKEKYKEISELNSKMTEMMAQMTAMMQLMQKNIITNPALVQPADHHSSIPTNLPTNPVPQVSGIRTAHEEENEADRLDHLQTHQNVASASDPVMTPQLESIINEKIKAVIASEQVITSSPILPIDEEDKIKGRMMSEKDEWQTAISKKTMKMIKQLEGVPGIKWKSSTEPVLELKGNPNSGASTSRSLTWRGSKTKRFYKKFSKKSSNPNKYSKLKKKRTVLQKIINNLEDYRQPARRPITLADFMSELQIDPSKVEDDEQEDEELLHVETCRVISVKSTVCQRDSIKDHDRGQIVISPTKMIDKITSESCLMVVQTDDNSEEELCFPSDDESDQQIVSQMERAKLNEDSKHTTKTSSDEVKSNEVDQVQLRSVGLPHSPIPTLKHTENREEQKEIGETYLSYEADVEFAGRLLPSAPHPAATPASPTKDPLDRILPLHYRHWTPVACSGRLISDQAAVSDSSRTQRALASLNRGHLPRRRPDHCRTSPVDSDHPDLQPHVPVFFFADLPPACIRRHLPKPPPDRPTRLRPQSRPPSPPPTSPTELPPNNPAPVPDAVHVRLRLAHPDSASLSYKISTNNERMEGKFAIMKEMLKKLLKVKTALATSEARGTNDDHGRRENPNIFRGRENTDVEVLEGEDGMSPLEPLSREEISIGFERRTAEFTGRREDAYHRGADFERGRGESNEGGRKSRACTILVNSKLIRTCFQVRCIIRNIVRDWAMEGQKERDQCYKPILEELNRLFPVRCKERPPSCLVPGAGLGRLALEISCLGFVSQGNEFSYYMMICSSFILNQTQAANQWTIFPWIHSNCNSLSDDDQFRPVSFPDIQPARLSLVNFFISERSTGITSGMAMLSINRTSFDSGGENREDQGPKRGHRIKPEQEPNGQKTGHGKANRQQPNGHRKQGTGRPTCSSPRSQETGHGKANSAGITEGFSMCGGDFIEVYNDIDQEARILLLQACQQQLDACQSSLQCCSHLGIDTLLVQLPTTAAARNSCPSSGSLRLSSTFSFRYLLFKMHDISAVILAGVYLRFISSTASWDAVATCFFLDTAHNIVEYIEVISKILKDGGVWINLGPLLYHFADAYGPEEEMSIEISLEDVKKVALQYGFEFEMEKIIETTYTANPRSMMQNHYYTAFWTMKKKPRT</sequence>
<dbReference type="Pfam" id="PF07942">
    <property type="entry name" value="CARME"/>
    <property type="match status" value="2"/>
</dbReference>
<dbReference type="InterPro" id="IPR012901">
    <property type="entry name" value="CARME"/>
</dbReference>
<feature type="region of interest" description="Disordered" evidence="4">
    <location>
        <begin position="981"/>
        <end position="1006"/>
    </location>
</feature>
<evidence type="ECO:0000256" key="1">
    <source>
        <dbReference type="ARBA" id="ARBA00022603"/>
    </source>
</evidence>
<accession>A0ABD0UEK6</accession>
<evidence type="ECO:0000313" key="6">
    <source>
        <dbReference type="Proteomes" id="UP001552299"/>
    </source>
</evidence>
<evidence type="ECO:0000256" key="4">
    <source>
        <dbReference type="SAM" id="MobiDB-lite"/>
    </source>
</evidence>